<evidence type="ECO:0000256" key="4">
    <source>
        <dbReference type="ARBA" id="ARBA00004752"/>
    </source>
</evidence>
<keyword evidence="14 16" id="KW-0961">Cell wall biogenesis/degradation</keyword>
<dbReference type="EMBL" id="DTOZ01000137">
    <property type="protein sequence ID" value="HGE78364.1"/>
    <property type="molecule type" value="Genomic_DNA"/>
</dbReference>
<dbReference type="Gene3D" id="3.30.465.10">
    <property type="match status" value="1"/>
</dbReference>
<keyword evidence="13 16" id="KW-0131">Cell cycle</keyword>
<protein>
    <recommendedName>
        <fullName evidence="16">UDP-N-acetylenolpyruvoylglucosamine reductase</fullName>
        <ecNumber evidence="16">1.3.1.98</ecNumber>
    </recommendedName>
    <alternativeName>
        <fullName evidence="16">UDP-N-acetylmuramate dehydrogenase</fullName>
    </alternativeName>
</protein>
<dbReference type="Pfam" id="PF01565">
    <property type="entry name" value="FAD_binding_4"/>
    <property type="match status" value="1"/>
</dbReference>
<keyword evidence="10 16" id="KW-0133">Cell shape</keyword>
<dbReference type="PANTHER" id="PTHR21071:SF4">
    <property type="entry name" value="UDP-N-ACETYLENOLPYRUVOYLGLUCOSAMINE REDUCTASE"/>
    <property type="match status" value="1"/>
</dbReference>
<dbReference type="InterPro" id="IPR003170">
    <property type="entry name" value="MurB"/>
</dbReference>
<feature type="active site" evidence="16">
    <location>
        <position position="289"/>
    </location>
</feature>
<evidence type="ECO:0000256" key="3">
    <source>
        <dbReference type="ARBA" id="ARBA00004496"/>
    </source>
</evidence>
<gene>
    <name evidence="16 18" type="primary">murB</name>
    <name evidence="18" type="ORF">ENX68_05120</name>
</gene>
<accession>A0A7V3RHW0</accession>
<feature type="active site" evidence="16">
    <location>
        <position position="171"/>
    </location>
</feature>
<dbReference type="InterPro" id="IPR006094">
    <property type="entry name" value="Oxid_FAD_bind_N"/>
</dbReference>
<dbReference type="GO" id="GO:0009252">
    <property type="term" value="P:peptidoglycan biosynthetic process"/>
    <property type="evidence" value="ECO:0007669"/>
    <property type="project" value="UniProtKB-UniRule"/>
</dbReference>
<evidence type="ECO:0000256" key="1">
    <source>
        <dbReference type="ARBA" id="ARBA00001974"/>
    </source>
</evidence>
<dbReference type="NCBIfam" id="NF010480">
    <property type="entry name" value="PRK13905.1"/>
    <property type="match status" value="1"/>
</dbReference>
<dbReference type="InterPro" id="IPR036635">
    <property type="entry name" value="MurB_C_sf"/>
</dbReference>
<dbReference type="GO" id="GO:0008360">
    <property type="term" value="P:regulation of cell shape"/>
    <property type="evidence" value="ECO:0007669"/>
    <property type="project" value="UniProtKB-KW"/>
</dbReference>
<evidence type="ECO:0000256" key="9">
    <source>
        <dbReference type="ARBA" id="ARBA00022857"/>
    </source>
</evidence>
<name>A0A7V3RHW0_UNCW3</name>
<dbReference type="HAMAP" id="MF_00037">
    <property type="entry name" value="MurB"/>
    <property type="match status" value="1"/>
</dbReference>
<evidence type="ECO:0000256" key="6">
    <source>
        <dbReference type="ARBA" id="ARBA00022618"/>
    </source>
</evidence>
<dbReference type="GO" id="GO:0008762">
    <property type="term" value="F:UDP-N-acetylmuramate dehydrogenase activity"/>
    <property type="evidence" value="ECO:0007669"/>
    <property type="project" value="UniProtKB-UniRule"/>
</dbReference>
<dbReference type="GO" id="GO:0071555">
    <property type="term" value="P:cell wall organization"/>
    <property type="evidence" value="ECO:0007669"/>
    <property type="project" value="UniProtKB-KW"/>
</dbReference>
<comment type="cofactor">
    <cofactor evidence="1 16">
        <name>FAD</name>
        <dbReference type="ChEBI" id="CHEBI:57692"/>
    </cofactor>
</comment>
<dbReference type="SUPFAM" id="SSF56176">
    <property type="entry name" value="FAD-binding/transporter-associated domain-like"/>
    <property type="match status" value="1"/>
</dbReference>
<keyword evidence="7 16" id="KW-0285">Flavoprotein</keyword>
<proteinExistence type="inferred from homology"/>
<dbReference type="InterPro" id="IPR016166">
    <property type="entry name" value="FAD-bd_PCMH"/>
</dbReference>
<keyword evidence="8 16" id="KW-0274">FAD</keyword>
<evidence type="ECO:0000256" key="16">
    <source>
        <dbReference type="HAMAP-Rule" id="MF_00037"/>
    </source>
</evidence>
<comment type="similarity">
    <text evidence="16">Belongs to the MurB family.</text>
</comment>
<dbReference type="Gene3D" id="3.90.78.10">
    <property type="entry name" value="UDP-N-acetylenolpyruvoylglucosamine reductase, C-terminal domain"/>
    <property type="match status" value="1"/>
</dbReference>
<comment type="pathway">
    <text evidence="4 16">Cell wall biogenesis; peptidoglycan biosynthesis.</text>
</comment>
<comment type="subcellular location">
    <subcellularLocation>
        <location evidence="3 16">Cytoplasm</location>
    </subcellularLocation>
</comment>
<evidence type="ECO:0000256" key="11">
    <source>
        <dbReference type="ARBA" id="ARBA00022984"/>
    </source>
</evidence>
<evidence type="ECO:0000256" key="5">
    <source>
        <dbReference type="ARBA" id="ARBA00022490"/>
    </source>
</evidence>
<evidence type="ECO:0000313" key="18">
    <source>
        <dbReference type="EMBL" id="HGE78364.1"/>
    </source>
</evidence>
<dbReference type="EC" id="1.3.1.98" evidence="16"/>
<comment type="catalytic activity">
    <reaction evidence="15 16">
        <text>UDP-N-acetyl-alpha-D-muramate + NADP(+) = UDP-N-acetyl-3-O-(1-carboxyvinyl)-alpha-D-glucosamine + NADPH + H(+)</text>
        <dbReference type="Rhea" id="RHEA:12248"/>
        <dbReference type="ChEBI" id="CHEBI:15378"/>
        <dbReference type="ChEBI" id="CHEBI:57783"/>
        <dbReference type="ChEBI" id="CHEBI:58349"/>
        <dbReference type="ChEBI" id="CHEBI:68483"/>
        <dbReference type="ChEBI" id="CHEBI:70757"/>
        <dbReference type="EC" id="1.3.1.98"/>
    </reaction>
</comment>
<comment type="function">
    <text evidence="2 16">Cell wall formation.</text>
</comment>
<evidence type="ECO:0000256" key="2">
    <source>
        <dbReference type="ARBA" id="ARBA00003921"/>
    </source>
</evidence>
<comment type="caution">
    <text evidence="18">The sequence shown here is derived from an EMBL/GenBank/DDBJ whole genome shotgun (WGS) entry which is preliminary data.</text>
</comment>
<sequence>MKEIFKEIKGLKVFKDESLKRYSSFRIGGKARYLIKVYNQKALIDTMEVIKKEGLKYIVIGEGTNILFGDEGFDGVVIKLMGEFRKIKNEKNIFICGGGALIKTLLKKCLYSGYGGAEFLAGIPGSIGGAIKGNAGAFGRSISEIIKSIKLLNSCLKTKVVERDELDFDYRYSNIPDDSIILGAELILKKMDKKKIKKNIEKFLKLRWEKQPRGHSAGSFFKNPKPFSAGRLIEECGLKGYRIGDAMVSKKHANFIINRGRAKAEDVIKLMEIIKKEVKKKTGILLEPEVRIIK</sequence>
<dbReference type="GO" id="GO:0051301">
    <property type="term" value="P:cell division"/>
    <property type="evidence" value="ECO:0007669"/>
    <property type="project" value="UniProtKB-KW"/>
</dbReference>
<keyword evidence="6 16" id="KW-0132">Cell division</keyword>
<dbReference type="InterPro" id="IPR016169">
    <property type="entry name" value="FAD-bd_PCMH_sub2"/>
</dbReference>
<evidence type="ECO:0000256" key="15">
    <source>
        <dbReference type="ARBA" id="ARBA00048914"/>
    </source>
</evidence>
<dbReference type="Gene3D" id="3.30.43.10">
    <property type="entry name" value="Uridine Diphospho-n-acetylenolpyruvylglucosamine Reductase, domain 2"/>
    <property type="match status" value="1"/>
</dbReference>
<dbReference type="SUPFAM" id="SSF56194">
    <property type="entry name" value="Uridine diphospho-N-Acetylenolpyruvylglucosamine reductase, MurB, C-terminal domain"/>
    <property type="match status" value="1"/>
</dbReference>
<evidence type="ECO:0000256" key="8">
    <source>
        <dbReference type="ARBA" id="ARBA00022827"/>
    </source>
</evidence>
<evidence type="ECO:0000256" key="12">
    <source>
        <dbReference type="ARBA" id="ARBA00023002"/>
    </source>
</evidence>
<feature type="domain" description="FAD-binding PCMH-type" evidence="17">
    <location>
        <begin position="26"/>
        <end position="198"/>
    </location>
</feature>
<organism evidence="18">
    <name type="scientific">candidate division WOR-3 bacterium</name>
    <dbReference type="NCBI Taxonomy" id="2052148"/>
    <lineage>
        <taxon>Bacteria</taxon>
        <taxon>Bacteria division WOR-3</taxon>
    </lineage>
</organism>
<evidence type="ECO:0000256" key="10">
    <source>
        <dbReference type="ARBA" id="ARBA00022960"/>
    </source>
</evidence>
<keyword evidence="12 16" id="KW-0560">Oxidoreductase</keyword>
<evidence type="ECO:0000259" key="17">
    <source>
        <dbReference type="PROSITE" id="PS51387"/>
    </source>
</evidence>
<keyword evidence="11 16" id="KW-0573">Peptidoglycan synthesis</keyword>
<dbReference type="InterPro" id="IPR016167">
    <property type="entry name" value="FAD-bd_PCMH_sub1"/>
</dbReference>
<feature type="active site" description="Proton donor" evidence="16">
    <location>
        <position position="219"/>
    </location>
</feature>
<dbReference type="Pfam" id="PF02873">
    <property type="entry name" value="MurB_C"/>
    <property type="match status" value="1"/>
</dbReference>
<dbReference type="UniPathway" id="UPA00219"/>
<evidence type="ECO:0000256" key="7">
    <source>
        <dbReference type="ARBA" id="ARBA00022630"/>
    </source>
</evidence>
<dbReference type="GO" id="GO:0005829">
    <property type="term" value="C:cytosol"/>
    <property type="evidence" value="ECO:0007669"/>
    <property type="project" value="TreeGrafter"/>
</dbReference>
<reference evidence="18" key="1">
    <citation type="journal article" date="2020" name="mSystems">
        <title>Genome- and Community-Level Interaction Insights into Carbon Utilization and Element Cycling Functions of Hydrothermarchaeota in Hydrothermal Sediment.</title>
        <authorList>
            <person name="Zhou Z."/>
            <person name="Liu Y."/>
            <person name="Xu W."/>
            <person name="Pan J."/>
            <person name="Luo Z.H."/>
            <person name="Li M."/>
        </authorList>
    </citation>
    <scope>NUCLEOTIDE SEQUENCE [LARGE SCALE GENOMIC DNA]</scope>
    <source>
        <strain evidence="18">SpSt-961</strain>
    </source>
</reference>
<evidence type="ECO:0000256" key="13">
    <source>
        <dbReference type="ARBA" id="ARBA00023306"/>
    </source>
</evidence>
<dbReference type="InterPro" id="IPR036318">
    <property type="entry name" value="FAD-bd_PCMH-like_sf"/>
</dbReference>
<dbReference type="GO" id="GO:0071949">
    <property type="term" value="F:FAD binding"/>
    <property type="evidence" value="ECO:0007669"/>
    <property type="project" value="InterPro"/>
</dbReference>
<evidence type="ECO:0000256" key="14">
    <source>
        <dbReference type="ARBA" id="ARBA00023316"/>
    </source>
</evidence>
<dbReference type="InterPro" id="IPR011601">
    <property type="entry name" value="MurB_C"/>
</dbReference>
<dbReference type="NCBIfam" id="TIGR00179">
    <property type="entry name" value="murB"/>
    <property type="match status" value="1"/>
</dbReference>
<keyword evidence="9 16" id="KW-0521">NADP</keyword>
<dbReference type="PROSITE" id="PS51387">
    <property type="entry name" value="FAD_PCMH"/>
    <property type="match status" value="1"/>
</dbReference>
<keyword evidence="5 16" id="KW-0963">Cytoplasm</keyword>
<dbReference type="AlphaFoldDB" id="A0A7V3RHW0"/>
<dbReference type="PANTHER" id="PTHR21071">
    <property type="entry name" value="UDP-N-ACETYLENOLPYRUVOYLGLUCOSAMINE REDUCTASE"/>
    <property type="match status" value="1"/>
</dbReference>